<name>A0A3Q7GC15_SOLLC</name>
<dbReference type="Proteomes" id="UP000004994">
    <property type="component" value="Chromosome 4"/>
</dbReference>
<accession>A0A3Q7GC15</accession>
<dbReference type="GO" id="GO:0016887">
    <property type="term" value="F:ATP hydrolysis activity"/>
    <property type="evidence" value="ECO:0007669"/>
    <property type="project" value="InterPro"/>
</dbReference>
<reference evidence="3" key="2">
    <citation type="submission" date="2019-01" db="UniProtKB">
        <authorList>
            <consortium name="EnsemblPlants"/>
        </authorList>
    </citation>
    <scope>IDENTIFICATION</scope>
    <source>
        <strain evidence="3">cv. Heinz 1706</strain>
    </source>
</reference>
<dbReference type="EnsemblPlants" id="Solyc04g081630.2.1">
    <property type="protein sequence ID" value="Solyc04g081630.2.1"/>
    <property type="gene ID" value="Solyc04g081630.2"/>
</dbReference>
<dbReference type="GO" id="GO:0140662">
    <property type="term" value="F:ATP-dependent protein folding chaperone"/>
    <property type="evidence" value="ECO:0007669"/>
    <property type="project" value="InterPro"/>
</dbReference>
<evidence type="ECO:0000256" key="1">
    <source>
        <dbReference type="ARBA" id="ARBA00008239"/>
    </source>
</evidence>
<dbReference type="InterPro" id="IPR001404">
    <property type="entry name" value="Hsp90_fam"/>
</dbReference>
<comment type="similarity">
    <text evidence="1">Belongs to the heat shock protein 90 family.</text>
</comment>
<proteinExistence type="inferred from homology"/>
<dbReference type="PANTHER" id="PTHR11528">
    <property type="entry name" value="HEAT SHOCK PROTEIN 90 FAMILY MEMBER"/>
    <property type="match status" value="1"/>
</dbReference>
<dbReference type="Pfam" id="PF00183">
    <property type="entry name" value="HSP90"/>
    <property type="match status" value="1"/>
</dbReference>
<dbReference type="InterPro" id="IPR037196">
    <property type="entry name" value="HSP90_C"/>
</dbReference>
<evidence type="ECO:0000313" key="3">
    <source>
        <dbReference type="EnsemblPlants" id="Solyc04g081630.2.1"/>
    </source>
</evidence>
<dbReference type="Gene3D" id="1.20.120.790">
    <property type="entry name" value="Heat shock protein 90, C-terminal domain"/>
    <property type="match status" value="1"/>
</dbReference>
<dbReference type="SUPFAM" id="SSF110942">
    <property type="entry name" value="HSP90 C-terminal domain"/>
    <property type="match status" value="1"/>
</dbReference>
<dbReference type="Gramene" id="Solyc04g081630.2.1">
    <property type="protein sequence ID" value="Solyc04g081630.2.1"/>
    <property type="gene ID" value="Solyc04g081630.2"/>
</dbReference>
<dbReference type="AlphaFoldDB" id="A0A3Q7GC15"/>
<protein>
    <submittedName>
        <fullName evidence="3">Uncharacterized protein</fullName>
    </submittedName>
</protein>
<keyword evidence="4" id="KW-1185">Reference proteome</keyword>
<organism evidence="3">
    <name type="scientific">Solanum lycopersicum</name>
    <name type="common">Tomato</name>
    <name type="synonym">Lycopersicon esculentum</name>
    <dbReference type="NCBI Taxonomy" id="4081"/>
    <lineage>
        <taxon>Eukaryota</taxon>
        <taxon>Viridiplantae</taxon>
        <taxon>Streptophyta</taxon>
        <taxon>Embryophyta</taxon>
        <taxon>Tracheophyta</taxon>
        <taxon>Spermatophyta</taxon>
        <taxon>Magnoliopsida</taxon>
        <taxon>eudicotyledons</taxon>
        <taxon>Gunneridae</taxon>
        <taxon>Pentapetalae</taxon>
        <taxon>asterids</taxon>
        <taxon>lamiids</taxon>
        <taxon>Solanales</taxon>
        <taxon>Solanaceae</taxon>
        <taxon>Solanoideae</taxon>
        <taxon>Solaneae</taxon>
        <taxon>Solanum</taxon>
        <taxon>Solanum subgen. Lycopersicon</taxon>
    </lineage>
</organism>
<dbReference type="SMR" id="A0A3Q7GC15"/>
<dbReference type="GO" id="GO:0051082">
    <property type="term" value="F:unfolded protein binding"/>
    <property type="evidence" value="ECO:0007669"/>
    <property type="project" value="InterPro"/>
</dbReference>
<evidence type="ECO:0000256" key="2">
    <source>
        <dbReference type="ARBA" id="ARBA00023186"/>
    </source>
</evidence>
<dbReference type="GO" id="GO:0005524">
    <property type="term" value="F:ATP binding"/>
    <property type="evidence" value="ECO:0007669"/>
    <property type="project" value="InterPro"/>
</dbReference>
<dbReference type="STRING" id="4081.A0A3Q7GC15"/>
<dbReference type="OMA" id="KWENLAN"/>
<evidence type="ECO:0000313" key="4">
    <source>
        <dbReference type="Proteomes" id="UP000004994"/>
    </source>
</evidence>
<dbReference type="InParanoid" id="A0A3Q7GC15"/>
<keyword evidence="2" id="KW-0143">Chaperone</keyword>
<sequence>MWEQHVYYEWKPKYCNECLRYGHTRIKIRGMVIQGEVEKKLQVPKQVWQVVVQKGKPPIEREGRKWENLANVSKVILLTDDIDPYVVQHLLAYKGNRFHDICRDGFKFHEEDLEKSFGELVKWWTKLLDVDVKINHLLFDTPCVVVESRYGLTSFLEMLPHWEPQAQMPGRRVLEINPGHLMIKDLCQHEPKDENVQRLAIAMYGIALIESGLLLTQSEISTFHPFRFAQGSLNSFGGVKKEPEIEIGKNLFEKIFPLPWSRSSRKL</sequence>
<dbReference type="PaxDb" id="4081-Solyc04g081630.1.1"/>
<reference evidence="3" key="1">
    <citation type="journal article" date="2012" name="Nature">
        <title>The tomato genome sequence provides insights into fleshy fruit evolution.</title>
        <authorList>
            <consortium name="Tomato Genome Consortium"/>
        </authorList>
    </citation>
    <scope>NUCLEOTIDE SEQUENCE [LARGE SCALE GENOMIC DNA]</scope>
    <source>
        <strain evidence="3">cv. Heinz 1706</strain>
    </source>
</reference>